<keyword evidence="4" id="KW-0418">Kinase</keyword>
<keyword evidence="8" id="KW-0472">Membrane</keyword>
<dbReference type="PANTHER" id="PTHR47989">
    <property type="entry name" value="OS01G0750732 PROTEIN"/>
    <property type="match status" value="1"/>
</dbReference>
<dbReference type="FunFam" id="3.30.200.20:FF:000146">
    <property type="entry name" value="receptor-like serine/threonine-protein kinase ALE2"/>
    <property type="match status" value="1"/>
</dbReference>
<evidence type="ECO:0000259" key="9">
    <source>
        <dbReference type="PROSITE" id="PS50011"/>
    </source>
</evidence>
<proteinExistence type="predicted"/>
<dbReference type="InterPro" id="IPR008271">
    <property type="entry name" value="Ser/Thr_kinase_AS"/>
</dbReference>
<dbReference type="PANTHER" id="PTHR47989:SF9">
    <property type="entry name" value="PROTEIN KINASE SUPERFAMILY PROTEIN"/>
    <property type="match status" value="1"/>
</dbReference>
<dbReference type="Gene3D" id="1.10.510.10">
    <property type="entry name" value="Transferase(Phosphotransferase) domain 1"/>
    <property type="match status" value="1"/>
</dbReference>
<feature type="binding site" evidence="6">
    <location>
        <position position="738"/>
    </location>
    <ligand>
        <name>ATP</name>
        <dbReference type="ChEBI" id="CHEBI:30616"/>
    </ligand>
</feature>
<keyword evidence="1" id="KW-0723">Serine/threonine-protein kinase</keyword>
<feature type="compositionally biased region" description="Basic residues" evidence="7">
    <location>
        <begin position="264"/>
        <end position="277"/>
    </location>
</feature>
<name>A0AAD3S4I6_NEPGR</name>
<dbReference type="InterPro" id="IPR011009">
    <property type="entry name" value="Kinase-like_dom_sf"/>
</dbReference>
<dbReference type="InterPro" id="IPR001245">
    <property type="entry name" value="Ser-Thr/Tyr_kinase_cat_dom"/>
</dbReference>
<keyword evidence="2" id="KW-0808">Transferase</keyword>
<dbReference type="PROSITE" id="PS50011">
    <property type="entry name" value="PROTEIN_KINASE_DOM"/>
    <property type="match status" value="1"/>
</dbReference>
<gene>
    <name evidence="10" type="ORF">Nepgr_005921</name>
</gene>
<evidence type="ECO:0000256" key="7">
    <source>
        <dbReference type="SAM" id="MobiDB-lite"/>
    </source>
</evidence>
<dbReference type="EMBL" id="BSYO01000004">
    <property type="protein sequence ID" value="GMH04082.1"/>
    <property type="molecule type" value="Genomic_DNA"/>
</dbReference>
<accession>A0AAD3S4I6</accession>
<dbReference type="Proteomes" id="UP001279734">
    <property type="component" value="Unassembled WGS sequence"/>
</dbReference>
<keyword evidence="8" id="KW-1133">Transmembrane helix</keyword>
<dbReference type="InterPro" id="IPR000719">
    <property type="entry name" value="Prot_kinase_dom"/>
</dbReference>
<keyword evidence="8" id="KW-0812">Transmembrane</keyword>
<dbReference type="SUPFAM" id="SSF56112">
    <property type="entry name" value="Protein kinase-like (PK-like)"/>
    <property type="match status" value="1"/>
</dbReference>
<dbReference type="Gene3D" id="3.30.200.20">
    <property type="entry name" value="Phosphorylase Kinase, domain 1"/>
    <property type="match status" value="1"/>
</dbReference>
<dbReference type="Pfam" id="PF23180">
    <property type="entry name" value="ALE2_N"/>
    <property type="match status" value="1"/>
</dbReference>
<keyword evidence="11" id="KW-1185">Reference proteome</keyword>
<evidence type="ECO:0000256" key="1">
    <source>
        <dbReference type="ARBA" id="ARBA00022527"/>
    </source>
</evidence>
<evidence type="ECO:0000256" key="6">
    <source>
        <dbReference type="PROSITE-ProRule" id="PRU10141"/>
    </source>
</evidence>
<dbReference type="Pfam" id="PF07714">
    <property type="entry name" value="PK_Tyr_Ser-Thr"/>
    <property type="match status" value="1"/>
</dbReference>
<dbReference type="GO" id="GO:0004674">
    <property type="term" value="F:protein serine/threonine kinase activity"/>
    <property type="evidence" value="ECO:0007669"/>
    <property type="project" value="UniProtKB-KW"/>
</dbReference>
<evidence type="ECO:0000256" key="5">
    <source>
        <dbReference type="ARBA" id="ARBA00022840"/>
    </source>
</evidence>
<comment type="caution">
    <text evidence="10">The sequence shown here is derived from an EMBL/GenBank/DDBJ whole genome shotgun (WGS) entry which is preliminary data.</text>
</comment>
<dbReference type="InterPro" id="IPR057597">
    <property type="entry name" value="ALE2_N"/>
</dbReference>
<evidence type="ECO:0000256" key="4">
    <source>
        <dbReference type="ARBA" id="ARBA00022777"/>
    </source>
</evidence>
<feature type="domain" description="Protein kinase" evidence="9">
    <location>
        <begin position="710"/>
        <end position="986"/>
    </location>
</feature>
<keyword evidence="3 6" id="KW-0547">Nucleotide-binding</keyword>
<evidence type="ECO:0000256" key="3">
    <source>
        <dbReference type="ARBA" id="ARBA00022741"/>
    </source>
</evidence>
<reference evidence="10" key="1">
    <citation type="submission" date="2023-05" db="EMBL/GenBank/DDBJ databases">
        <title>Nepenthes gracilis genome sequencing.</title>
        <authorList>
            <person name="Fukushima K."/>
        </authorList>
    </citation>
    <scope>NUCLEOTIDE SEQUENCE</scope>
    <source>
        <strain evidence="10">SING2019-196</strain>
    </source>
</reference>
<feature type="region of interest" description="Disordered" evidence="7">
    <location>
        <begin position="112"/>
        <end position="145"/>
    </location>
</feature>
<feature type="compositionally biased region" description="Polar residues" evidence="7">
    <location>
        <begin position="114"/>
        <end position="124"/>
    </location>
</feature>
<dbReference type="InterPro" id="IPR017441">
    <property type="entry name" value="Protein_kinase_ATP_BS"/>
</dbReference>
<dbReference type="PROSITE" id="PS00107">
    <property type="entry name" value="PROTEIN_KINASE_ATP"/>
    <property type="match status" value="1"/>
</dbReference>
<evidence type="ECO:0000256" key="8">
    <source>
        <dbReference type="SAM" id="Phobius"/>
    </source>
</evidence>
<keyword evidence="5 6" id="KW-0067">ATP-binding</keyword>
<feature type="transmembrane region" description="Helical" evidence="8">
    <location>
        <begin position="618"/>
        <end position="641"/>
    </location>
</feature>
<dbReference type="AlphaFoldDB" id="A0AAD3S4I6"/>
<sequence>MEMVLQGIWKLLELSVIVIALALPGSTGFSISPSQHPSSVIPLAEDQAPSSYILNAPPLARGPALNSLCISPATELPQTGKTAKGLAPLLAPSGSSTAFPPKILAPQHLPKSLRASSPTLPASASVTPSEPPSSDSVPSHIYTPPAPAAMPPDALVLPPPPGLVHASVLLSPPLPLPAAALQPPQLPNYSVSPPPVELGNAPSVLPHAQRKDLHNKAPPSVAAVPGPRESPISALSPSIKQRRDGIPVAAPPIGASHSTSLTNHHPHKRSLTKPKFRIHSEIGQASLPSPTPSPSNGSHNLNHSPAKGSSPIICPSSRQSKFTPVPTLSPHRFSSIEGPHSSASSKHQYPRNKMSSPPSESSYVVPWPAPNKEGQVESPYAFYAPMPSGTVRSHPPPYLNQGSSTAVVPSGHSTFAIHSSGNRKRPLVPPIQALPTSPPPPNEDCAYLMCTDPLTNTPPGSPCGCVWPMQVGLRLSVALYTFFPLVSELAKEIAAGVFLKQTQVRIMGANAASPQAEKVVVLIDLVPLGDKFNSATPFFIYWRLWRKQVAINKYLFGDYEVLYVRYPGLPPSPPMASSDIAIIGGDPFSGQDADGSKLHPLGVDVTRQRHMHGHNGGVIPLIVFLAVVVVVLCISITWFVLLKDRNHVCQSATTWHALPLPLGRPSGPAGYSVGSGLSSTPLSFGSSLAAYTGSAKTFSANEIEKATSNFNPSRILGEGGFGRVYSGILEDGTKVAVKVLKRDDHQGGREFLAEVEMLSRLHHRNLVNLIGICKDEHIRCLVYELIPNGSVESHLHGIDKEASPLDWAARMKIALGAARGLAYLHEDSSPRVIHRDFKASNILLEHDFTPKVSDFGLARTAMEEENTHISTRVMGTFGYVAPEYAMTGHLLVKSDVYSYGVVLLELLTGRKPVDMLQPPGQENLVAWARPALTTKEGLESIIDPSLGPYLSFDSVTKVAAIASMCVQPEVSHRPFMGEVVQALKLVCSGCDEAKDEESTSCSHENLSVDFQAIASTNHCSETAAAFQNHYAVHSHVSGHDAEVGVSVSDFFSTSARLSGRECMLFRRHSSSGPIRVEKGWQFWQRVRRLSWGSASEHGTIHRF</sequence>
<evidence type="ECO:0000256" key="2">
    <source>
        <dbReference type="ARBA" id="ARBA00022679"/>
    </source>
</evidence>
<evidence type="ECO:0000313" key="10">
    <source>
        <dbReference type="EMBL" id="GMH04082.1"/>
    </source>
</evidence>
<dbReference type="FunFam" id="1.10.510.10:FF:000051">
    <property type="entry name" value="Receptor-like serine/threonine-protein kinase ALE2"/>
    <property type="match status" value="1"/>
</dbReference>
<feature type="region of interest" description="Disordered" evidence="7">
    <location>
        <begin position="217"/>
        <end position="363"/>
    </location>
</feature>
<protein>
    <recommendedName>
        <fullName evidence="9">Protein kinase domain-containing protein</fullName>
    </recommendedName>
</protein>
<dbReference type="GO" id="GO:0005524">
    <property type="term" value="F:ATP binding"/>
    <property type="evidence" value="ECO:0007669"/>
    <property type="project" value="UniProtKB-UniRule"/>
</dbReference>
<organism evidence="10 11">
    <name type="scientific">Nepenthes gracilis</name>
    <name type="common">Slender pitcher plant</name>
    <dbReference type="NCBI Taxonomy" id="150966"/>
    <lineage>
        <taxon>Eukaryota</taxon>
        <taxon>Viridiplantae</taxon>
        <taxon>Streptophyta</taxon>
        <taxon>Embryophyta</taxon>
        <taxon>Tracheophyta</taxon>
        <taxon>Spermatophyta</taxon>
        <taxon>Magnoliopsida</taxon>
        <taxon>eudicotyledons</taxon>
        <taxon>Gunneridae</taxon>
        <taxon>Pentapetalae</taxon>
        <taxon>Caryophyllales</taxon>
        <taxon>Nepenthaceae</taxon>
        <taxon>Nepenthes</taxon>
    </lineage>
</organism>
<evidence type="ECO:0000313" key="11">
    <source>
        <dbReference type="Proteomes" id="UP001279734"/>
    </source>
</evidence>
<feature type="compositionally biased region" description="Low complexity" evidence="7">
    <location>
        <begin position="125"/>
        <end position="139"/>
    </location>
</feature>
<feature type="compositionally biased region" description="Polar residues" evidence="7">
    <location>
        <begin position="294"/>
        <end position="303"/>
    </location>
</feature>
<dbReference type="CDD" id="cd14066">
    <property type="entry name" value="STKc_IRAK"/>
    <property type="match status" value="1"/>
</dbReference>
<dbReference type="PROSITE" id="PS00108">
    <property type="entry name" value="PROTEIN_KINASE_ST"/>
    <property type="match status" value="1"/>
</dbReference>